<accession>A0A0B7BE49</accession>
<evidence type="ECO:0000313" key="2">
    <source>
        <dbReference type="EMBL" id="CEK91273.1"/>
    </source>
</evidence>
<feature type="coiled-coil region" evidence="1">
    <location>
        <begin position="72"/>
        <end position="99"/>
    </location>
</feature>
<keyword evidence="1" id="KW-0175">Coiled coil</keyword>
<name>A0A0B7BE49_9EUPU</name>
<evidence type="ECO:0000256" key="1">
    <source>
        <dbReference type="SAM" id="Coils"/>
    </source>
</evidence>
<protein>
    <recommendedName>
        <fullName evidence="3">Reverse transcriptase domain-containing protein</fullName>
    </recommendedName>
</protein>
<proteinExistence type="predicted"/>
<feature type="non-terminal residue" evidence="2">
    <location>
        <position position="319"/>
    </location>
</feature>
<organism evidence="2">
    <name type="scientific">Arion vulgaris</name>
    <dbReference type="NCBI Taxonomy" id="1028688"/>
    <lineage>
        <taxon>Eukaryota</taxon>
        <taxon>Metazoa</taxon>
        <taxon>Spiralia</taxon>
        <taxon>Lophotrochozoa</taxon>
        <taxon>Mollusca</taxon>
        <taxon>Gastropoda</taxon>
        <taxon>Heterobranchia</taxon>
        <taxon>Euthyneura</taxon>
        <taxon>Panpulmonata</taxon>
        <taxon>Eupulmonata</taxon>
        <taxon>Stylommatophora</taxon>
        <taxon>Helicina</taxon>
        <taxon>Arionoidea</taxon>
        <taxon>Arionidae</taxon>
        <taxon>Arion</taxon>
    </lineage>
</organism>
<sequence>MQIKNRFQALESNETTDETDNIDRTWDNIASIYSKSSETCLGYRTKKRKEWITPTTWKIIDSRRILKKKLLEAKSERLKARYQEQYKSASKEIKRAVRADKRMYVEDLAVQAEEAAKKCDQGTVYKITKLISGKHYRRSNTLIKDKNGILLTTEKEQEIRWTEHFKELLNRPPPTVVADIPEPTEELEIGIETPSQDEIITAIKSLKNNKAPGNDNLNAELFKIDPELAANILQPLFTTIWNTQIIPDAWNRGVIIKIPQRGSLGDCNDWRVIIFLYVPSKINIQQITDAVDKTIKGQAGFLRGRSCIGQTFALRNIIE</sequence>
<dbReference type="PANTHER" id="PTHR47510:SF3">
    <property type="entry name" value="ENDO_EXONUCLEASE_PHOSPHATASE DOMAIN-CONTAINING PROTEIN"/>
    <property type="match status" value="1"/>
</dbReference>
<dbReference type="PANTHER" id="PTHR47510">
    <property type="entry name" value="REVERSE TRANSCRIPTASE DOMAIN-CONTAINING PROTEIN"/>
    <property type="match status" value="1"/>
</dbReference>
<dbReference type="AlphaFoldDB" id="A0A0B7BE49"/>
<evidence type="ECO:0008006" key="3">
    <source>
        <dbReference type="Google" id="ProtNLM"/>
    </source>
</evidence>
<dbReference type="EMBL" id="HACG01044408">
    <property type="protein sequence ID" value="CEK91273.1"/>
    <property type="molecule type" value="Transcribed_RNA"/>
</dbReference>
<gene>
    <name evidence="2" type="primary">ORF181901</name>
</gene>
<reference evidence="2" key="1">
    <citation type="submission" date="2014-12" db="EMBL/GenBank/DDBJ databases">
        <title>Insight into the proteome of Arion vulgaris.</title>
        <authorList>
            <person name="Aradska J."/>
            <person name="Bulat T."/>
            <person name="Smidak R."/>
            <person name="Sarate P."/>
            <person name="Gangsoo J."/>
            <person name="Sialana F."/>
            <person name="Bilban M."/>
            <person name="Lubec G."/>
        </authorList>
    </citation>
    <scope>NUCLEOTIDE SEQUENCE</scope>
    <source>
        <tissue evidence="2">Skin</tissue>
    </source>
</reference>